<evidence type="ECO:0000313" key="5">
    <source>
        <dbReference type="EMBL" id="OBR63718.1"/>
    </source>
</evidence>
<dbReference type="Pfam" id="PF12833">
    <property type="entry name" value="HTH_18"/>
    <property type="match status" value="1"/>
</dbReference>
<dbReference type="InterPro" id="IPR009057">
    <property type="entry name" value="Homeodomain-like_sf"/>
</dbReference>
<dbReference type="OrthoDB" id="8737373at2"/>
<sequence>MKPFRKPFFGDPLFSFQQVYNTVKNPEMELPDHLHDHYELVYVHKGKGIFFIDQTWYEKKAGDLFIIPGNTIHRALPDQDDPIVSSAIFFAPSMIAAGQLDEGYSHLYCYEWAKKRKGYRLIANEGLRRNTESAMEKIASELQEKRAGYREAIKLIVCGLLLEINRSCLENSHEGGQSRGSRIGPQWMLEALREIDEHPEREVGLARLAQKANVSPPHFSRVFRQLTAMNLTGYVNAKRIIKAKELLLQSDENVNVIGDQCGFETPTHFYRVFKSITGVTPKAYRNSGP</sequence>
<dbReference type="PANTHER" id="PTHR43280:SF2">
    <property type="entry name" value="HTH-TYPE TRANSCRIPTIONAL REGULATOR EXSA"/>
    <property type="match status" value="1"/>
</dbReference>
<feature type="domain" description="HTH araC/xylS-type" evidence="4">
    <location>
        <begin position="189"/>
        <end position="287"/>
    </location>
</feature>
<dbReference type="InterPro" id="IPR003313">
    <property type="entry name" value="AraC-bd"/>
</dbReference>
<evidence type="ECO:0000259" key="4">
    <source>
        <dbReference type="PROSITE" id="PS01124"/>
    </source>
</evidence>
<proteinExistence type="predicted"/>
<dbReference type="Pfam" id="PF02311">
    <property type="entry name" value="AraC_binding"/>
    <property type="match status" value="1"/>
</dbReference>
<name>A0A1A5YDQ4_9BACL</name>
<dbReference type="SMART" id="SM00342">
    <property type="entry name" value="HTH_ARAC"/>
    <property type="match status" value="1"/>
</dbReference>
<keyword evidence="3" id="KW-0804">Transcription</keyword>
<reference evidence="5 6" key="1">
    <citation type="submission" date="2016-05" db="EMBL/GenBank/DDBJ databases">
        <title>Paenibacillus oryzae. sp. nov., isolated from the rice root.</title>
        <authorList>
            <person name="Zhang J."/>
            <person name="Zhang X."/>
        </authorList>
    </citation>
    <scope>NUCLEOTIDE SEQUENCE [LARGE SCALE GENOMIC DNA]</scope>
    <source>
        <strain evidence="5 6">1DrF-4</strain>
    </source>
</reference>
<evidence type="ECO:0000256" key="2">
    <source>
        <dbReference type="ARBA" id="ARBA00023125"/>
    </source>
</evidence>
<dbReference type="Gene3D" id="2.60.120.10">
    <property type="entry name" value="Jelly Rolls"/>
    <property type="match status" value="1"/>
</dbReference>
<protein>
    <submittedName>
        <fullName evidence="5">AraC family transcriptional regulator</fullName>
    </submittedName>
</protein>
<evidence type="ECO:0000313" key="6">
    <source>
        <dbReference type="Proteomes" id="UP000092024"/>
    </source>
</evidence>
<keyword evidence="2" id="KW-0238">DNA-binding</keyword>
<dbReference type="RefSeq" id="WP_068685825.1">
    <property type="nucleotide sequence ID" value="NZ_LYPA01000070.1"/>
</dbReference>
<dbReference type="PROSITE" id="PS00041">
    <property type="entry name" value="HTH_ARAC_FAMILY_1"/>
    <property type="match status" value="1"/>
</dbReference>
<accession>A0A1A5YDQ4</accession>
<dbReference type="Proteomes" id="UP000092024">
    <property type="component" value="Unassembled WGS sequence"/>
</dbReference>
<dbReference type="InterPro" id="IPR037923">
    <property type="entry name" value="HTH-like"/>
</dbReference>
<dbReference type="InterPro" id="IPR018060">
    <property type="entry name" value="HTH_AraC"/>
</dbReference>
<evidence type="ECO:0000256" key="3">
    <source>
        <dbReference type="ARBA" id="ARBA00023163"/>
    </source>
</evidence>
<dbReference type="AlphaFoldDB" id="A0A1A5YDQ4"/>
<organism evidence="5 6">
    <name type="scientific">Paenibacillus oryzae</name>
    <dbReference type="NCBI Taxonomy" id="1844972"/>
    <lineage>
        <taxon>Bacteria</taxon>
        <taxon>Bacillati</taxon>
        <taxon>Bacillota</taxon>
        <taxon>Bacilli</taxon>
        <taxon>Bacillales</taxon>
        <taxon>Paenibacillaceae</taxon>
        <taxon>Paenibacillus</taxon>
    </lineage>
</organism>
<dbReference type="EMBL" id="LYPA01000070">
    <property type="protein sequence ID" value="OBR63718.1"/>
    <property type="molecule type" value="Genomic_DNA"/>
</dbReference>
<keyword evidence="1" id="KW-0805">Transcription regulation</keyword>
<dbReference type="GO" id="GO:0043565">
    <property type="term" value="F:sequence-specific DNA binding"/>
    <property type="evidence" value="ECO:0007669"/>
    <property type="project" value="InterPro"/>
</dbReference>
<dbReference type="InterPro" id="IPR014710">
    <property type="entry name" value="RmlC-like_jellyroll"/>
</dbReference>
<dbReference type="STRING" id="1844972.A7K91_08075"/>
<dbReference type="SUPFAM" id="SSF51215">
    <property type="entry name" value="Regulatory protein AraC"/>
    <property type="match status" value="1"/>
</dbReference>
<dbReference type="Gene3D" id="1.10.10.60">
    <property type="entry name" value="Homeodomain-like"/>
    <property type="match status" value="2"/>
</dbReference>
<keyword evidence="6" id="KW-1185">Reference proteome</keyword>
<dbReference type="InterPro" id="IPR018062">
    <property type="entry name" value="HTH_AraC-typ_CS"/>
</dbReference>
<evidence type="ECO:0000256" key="1">
    <source>
        <dbReference type="ARBA" id="ARBA00023015"/>
    </source>
</evidence>
<dbReference type="GO" id="GO:0003700">
    <property type="term" value="F:DNA-binding transcription factor activity"/>
    <property type="evidence" value="ECO:0007669"/>
    <property type="project" value="InterPro"/>
</dbReference>
<comment type="caution">
    <text evidence="5">The sequence shown here is derived from an EMBL/GenBank/DDBJ whole genome shotgun (WGS) entry which is preliminary data.</text>
</comment>
<dbReference type="PROSITE" id="PS01124">
    <property type="entry name" value="HTH_ARAC_FAMILY_2"/>
    <property type="match status" value="1"/>
</dbReference>
<dbReference type="PANTHER" id="PTHR43280">
    <property type="entry name" value="ARAC-FAMILY TRANSCRIPTIONAL REGULATOR"/>
    <property type="match status" value="1"/>
</dbReference>
<gene>
    <name evidence="5" type="ORF">A7K91_08075</name>
</gene>
<dbReference type="SUPFAM" id="SSF46689">
    <property type="entry name" value="Homeodomain-like"/>
    <property type="match status" value="2"/>
</dbReference>